<feature type="region of interest" description="Disordered" evidence="1">
    <location>
        <begin position="432"/>
        <end position="460"/>
    </location>
</feature>
<dbReference type="EMBL" id="JBHUIY010000008">
    <property type="protein sequence ID" value="MFD2233343.1"/>
    <property type="molecule type" value="Genomic_DNA"/>
</dbReference>
<sequence>MFGRPPPPPPRRPTVPGLTVRHYCQGLGDCHLLTFAKADGGAFHLLIDCGIHGSVRGGAALMDAVVADIADVTRHIDVLVVTHEHIDHLSAFLSAADRFAQLTVGEVWMGWTENPRDEQARRLDRFRTEAGAALAEVGQRLHAETALAPHLAGVRAGIDAVLGFQFGAAGEKVRAARDAAAALATRGVRYLEPSGGTLALDGVADWRVYVLGPPRDEKMLRITQRTSEMYGLAGTNPALATLQGGLGFDLGDGVPGGDAGAPFDDGVGLPLDRLPPPGPDNSVAAFLAEHYEGEDRSWRRIDHDWLALGGSLALQLDDCTNNTSLVLAFEAVATGRVFLFTGDAQIGSWLSWQDLAWTVGSARVTGPDLLARTVFYKVGHHGSHNATARAKGLALMTSPDLAAFVPTSQADAGKVGWKEMPFQPILDELGRRTQGRTVRADDPAAAGSEPLPGARGPTGAIRAARGKPGLWVEFDLA</sequence>
<accession>A0ABW5C922</accession>
<dbReference type="InterPro" id="IPR052159">
    <property type="entry name" value="Competence_DNA_uptake"/>
</dbReference>
<evidence type="ECO:0000313" key="3">
    <source>
        <dbReference type="Proteomes" id="UP001597296"/>
    </source>
</evidence>
<evidence type="ECO:0000313" key="2">
    <source>
        <dbReference type="EMBL" id="MFD2233343.1"/>
    </source>
</evidence>
<evidence type="ECO:0008006" key="4">
    <source>
        <dbReference type="Google" id="ProtNLM"/>
    </source>
</evidence>
<dbReference type="PANTHER" id="PTHR30619:SF1">
    <property type="entry name" value="RECOMBINATION PROTEIN 2"/>
    <property type="match status" value="1"/>
</dbReference>
<dbReference type="SUPFAM" id="SSF56281">
    <property type="entry name" value="Metallo-hydrolase/oxidoreductase"/>
    <property type="match status" value="1"/>
</dbReference>
<proteinExistence type="predicted"/>
<reference evidence="3" key="1">
    <citation type="journal article" date="2019" name="Int. J. Syst. Evol. Microbiol.">
        <title>The Global Catalogue of Microorganisms (GCM) 10K type strain sequencing project: providing services to taxonomists for standard genome sequencing and annotation.</title>
        <authorList>
            <consortium name="The Broad Institute Genomics Platform"/>
            <consortium name="The Broad Institute Genome Sequencing Center for Infectious Disease"/>
            <person name="Wu L."/>
            <person name="Ma J."/>
        </authorList>
    </citation>
    <scope>NUCLEOTIDE SEQUENCE [LARGE SCALE GENOMIC DNA]</scope>
    <source>
        <strain evidence="3">KCTC 15012</strain>
    </source>
</reference>
<protein>
    <recommendedName>
        <fullName evidence="4">Metallo-beta-lactamase superfamily protein</fullName>
    </recommendedName>
</protein>
<dbReference type="PANTHER" id="PTHR30619">
    <property type="entry name" value="DNA INTERNALIZATION/COMPETENCE PROTEIN COMEC/REC2"/>
    <property type="match status" value="1"/>
</dbReference>
<keyword evidence="3" id="KW-1185">Reference proteome</keyword>
<dbReference type="Gene3D" id="3.60.15.10">
    <property type="entry name" value="Ribonuclease Z/Hydroxyacylglutathione hydrolase-like"/>
    <property type="match status" value="2"/>
</dbReference>
<gene>
    <name evidence="2" type="ORF">ACFSNB_05965</name>
</gene>
<name>A0ABW5C922_9PROT</name>
<dbReference type="Proteomes" id="UP001597296">
    <property type="component" value="Unassembled WGS sequence"/>
</dbReference>
<dbReference type="RefSeq" id="WP_377315120.1">
    <property type="nucleotide sequence ID" value="NZ_JBHUIY010000008.1"/>
</dbReference>
<organism evidence="2 3">
    <name type="scientific">Phaeospirillum tilakii</name>
    <dbReference type="NCBI Taxonomy" id="741673"/>
    <lineage>
        <taxon>Bacteria</taxon>
        <taxon>Pseudomonadati</taxon>
        <taxon>Pseudomonadota</taxon>
        <taxon>Alphaproteobacteria</taxon>
        <taxon>Rhodospirillales</taxon>
        <taxon>Rhodospirillaceae</taxon>
        <taxon>Phaeospirillum</taxon>
    </lineage>
</organism>
<comment type="caution">
    <text evidence="2">The sequence shown here is derived from an EMBL/GenBank/DDBJ whole genome shotgun (WGS) entry which is preliminary data.</text>
</comment>
<dbReference type="InterPro" id="IPR036866">
    <property type="entry name" value="RibonucZ/Hydroxyglut_hydro"/>
</dbReference>
<evidence type="ECO:0000256" key="1">
    <source>
        <dbReference type="SAM" id="MobiDB-lite"/>
    </source>
</evidence>